<feature type="transmembrane region" description="Helical" evidence="1">
    <location>
        <begin position="69"/>
        <end position="96"/>
    </location>
</feature>
<name>A0A561WW25_9ACTN</name>
<keyword evidence="1" id="KW-0472">Membrane</keyword>
<protein>
    <submittedName>
        <fullName evidence="2">Uncharacterized protein</fullName>
    </submittedName>
</protein>
<keyword evidence="1" id="KW-0812">Transmembrane</keyword>
<feature type="transmembrane region" description="Helical" evidence="1">
    <location>
        <begin position="6"/>
        <end position="24"/>
    </location>
</feature>
<dbReference type="AlphaFoldDB" id="A0A561WW25"/>
<dbReference type="Proteomes" id="UP000319927">
    <property type="component" value="Unassembled WGS sequence"/>
</dbReference>
<evidence type="ECO:0000313" key="3">
    <source>
        <dbReference type="Proteomes" id="UP000319927"/>
    </source>
</evidence>
<evidence type="ECO:0000313" key="2">
    <source>
        <dbReference type="EMBL" id="TWG28065.1"/>
    </source>
</evidence>
<proteinExistence type="predicted"/>
<keyword evidence="1" id="KW-1133">Transmembrane helix</keyword>
<organism evidence="2 3">
    <name type="scientific">Micromonospora palomenae</name>
    <dbReference type="NCBI Taxonomy" id="1461247"/>
    <lineage>
        <taxon>Bacteria</taxon>
        <taxon>Bacillati</taxon>
        <taxon>Actinomycetota</taxon>
        <taxon>Actinomycetes</taxon>
        <taxon>Micromonosporales</taxon>
        <taxon>Micromonosporaceae</taxon>
        <taxon>Micromonospora</taxon>
    </lineage>
</organism>
<keyword evidence="3" id="KW-1185">Reference proteome</keyword>
<feature type="transmembrane region" description="Helical" evidence="1">
    <location>
        <begin position="36"/>
        <end position="57"/>
    </location>
</feature>
<dbReference type="RefSeq" id="WP_154937051.1">
    <property type="nucleotide sequence ID" value="NZ_VIXA01000001.1"/>
</dbReference>
<gene>
    <name evidence="2" type="ORF">FHX75_111216</name>
</gene>
<dbReference type="EMBL" id="VIXA01000001">
    <property type="protein sequence ID" value="TWG28065.1"/>
    <property type="molecule type" value="Genomic_DNA"/>
</dbReference>
<reference evidence="2 3" key="1">
    <citation type="submission" date="2019-06" db="EMBL/GenBank/DDBJ databases">
        <title>Sequencing the genomes of 1000 actinobacteria strains.</title>
        <authorList>
            <person name="Klenk H.-P."/>
        </authorList>
    </citation>
    <scope>NUCLEOTIDE SEQUENCE [LARGE SCALE GENOMIC DNA]</scope>
    <source>
        <strain evidence="2 3">DSM 102131</strain>
    </source>
</reference>
<evidence type="ECO:0000256" key="1">
    <source>
        <dbReference type="SAM" id="Phobius"/>
    </source>
</evidence>
<accession>A0A561WW25</accession>
<comment type="caution">
    <text evidence="2">The sequence shown here is derived from an EMBL/GenBank/DDBJ whole genome shotgun (WGS) entry which is preliminary data.</text>
</comment>
<sequence length="101" mass="11198">MLPFLLGYALAALFLTTAALGYLLRGWTHHNEHIGLALPAAALIIVIVFCTPLVAPIELARQQYTHDLYGWWYFPFLIATVTCHLGCLLAAAVVLFRTRST</sequence>